<sequence>MQEFPIYFNKFKEYLLILLQTFLKNLQSLEFLFRAIICVNSLVALIGNFFVWTKISKLKDVNKGAVLVEVFDLFSMSILTIISGIVTATLRTYDHTIIYFITNVAFILYMYYTFLLLPAISDYEWFFDYEWFIDLQIAIMLLLFFVSVWLYWKREGGEKDKRNDEDKGNDDPKIHKIYKGYNRQKILCHAQIIVALCSQFTYIALMEKDGIIVKNPFDLLKYVTWSNVILCLIVIMMIKGVREESGSIMLLFYIASFILYGFYVYILIDAIKVLTSKESYLDYPAYIIEKKIDLIVDIISFCITTITMINSIICHKNFEAEKKFKNHLLNDELEYFKESYLYKDDIDEHYNSNNP</sequence>
<feature type="transmembrane region" description="Helical" evidence="1">
    <location>
        <begin position="97"/>
        <end position="119"/>
    </location>
</feature>
<keyword evidence="1" id="KW-1133">Transmembrane helix</keyword>
<dbReference type="AlphaFoldDB" id="A0A2N0SHJ9"/>
<feature type="transmembrane region" description="Helical" evidence="1">
    <location>
        <begin position="219"/>
        <end position="238"/>
    </location>
</feature>
<dbReference type="Proteomes" id="UP000232688">
    <property type="component" value="Unassembled WGS sequence"/>
</dbReference>
<feature type="transmembrane region" description="Helical" evidence="1">
    <location>
        <begin position="131"/>
        <end position="152"/>
    </location>
</feature>
<evidence type="ECO:0000256" key="1">
    <source>
        <dbReference type="SAM" id="Phobius"/>
    </source>
</evidence>
<keyword evidence="1" id="KW-0472">Membrane</keyword>
<proteinExistence type="predicted"/>
<dbReference type="VEuPathDB" id="FungiDB:RhiirA1_449323"/>
<accession>A0A2N0SHJ9</accession>
<reference evidence="2 3" key="1">
    <citation type="submission" date="2017-10" db="EMBL/GenBank/DDBJ databases">
        <title>Extensive intraspecific genome diversity in a model arbuscular mycorrhizal fungus.</title>
        <authorList>
            <person name="Chen E.C.H."/>
            <person name="Morin E."/>
            <person name="Baudet D."/>
            <person name="Noel J."/>
            <person name="Ndikumana S."/>
            <person name="Charron P."/>
            <person name="St-Onge C."/>
            <person name="Giorgi J."/>
            <person name="Grigoriev I.V."/>
            <person name="Roux C."/>
            <person name="Martin F.M."/>
            <person name="Corradi N."/>
        </authorList>
    </citation>
    <scope>NUCLEOTIDE SEQUENCE [LARGE SCALE GENOMIC DNA]</scope>
    <source>
        <strain evidence="2 3">A1</strain>
    </source>
</reference>
<reference evidence="2 3" key="2">
    <citation type="submission" date="2017-10" db="EMBL/GenBank/DDBJ databases">
        <title>Genome analyses suggest a sexual origin of heterokaryosis in a supposedly ancient asexual fungus.</title>
        <authorList>
            <person name="Corradi N."/>
            <person name="Sedzielewska K."/>
            <person name="Noel J."/>
            <person name="Charron P."/>
            <person name="Farinelli L."/>
            <person name="Marton T."/>
            <person name="Kruger M."/>
            <person name="Pelin A."/>
            <person name="Brachmann A."/>
            <person name="Corradi N."/>
        </authorList>
    </citation>
    <scope>NUCLEOTIDE SEQUENCE [LARGE SCALE GENOMIC DNA]</scope>
    <source>
        <strain evidence="2 3">A1</strain>
    </source>
</reference>
<feature type="transmembrane region" description="Helical" evidence="1">
    <location>
        <begin position="294"/>
        <end position="313"/>
    </location>
</feature>
<feature type="transmembrane region" description="Helical" evidence="1">
    <location>
        <begin position="186"/>
        <end position="204"/>
    </location>
</feature>
<feature type="transmembrane region" description="Helical" evidence="1">
    <location>
        <begin position="250"/>
        <end position="274"/>
    </location>
</feature>
<dbReference type="VEuPathDB" id="FungiDB:RhiirFUN_008041"/>
<organism evidence="2 3">
    <name type="scientific">Rhizophagus irregularis</name>
    <dbReference type="NCBI Taxonomy" id="588596"/>
    <lineage>
        <taxon>Eukaryota</taxon>
        <taxon>Fungi</taxon>
        <taxon>Fungi incertae sedis</taxon>
        <taxon>Mucoromycota</taxon>
        <taxon>Glomeromycotina</taxon>
        <taxon>Glomeromycetes</taxon>
        <taxon>Glomerales</taxon>
        <taxon>Glomeraceae</taxon>
        <taxon>Rhizophagus</taxon>
    </lineage>
</organism>
<dbReference type="EMBL" id="LLXH01000034">
    <property type="protein sequence ID" value="PKC75023.1"/>
    <property type="molecule type" value="Genomic_DNA"/>
</dbReference>
<keyword evidence="1" id="KW-0812">Transmembrane</keyword>
<evidence type="ECO:0000313" key="2">
    <source>
        <dbReference type="EMBL" id="PKC75023.1"/>
    </source>
</evidence>
<protein>
    <submittedName>
        <fullName evidence="2">Uncharacterized protein</fullName>
    </submittedName>
</protein>
<dbReference type="VEuPathDB" id="FungiDB:FUN_009237"/>
<feature type="transmembrane region" description="Helical" evidence="1">
    <location>
        <begin position="31"/>
        <end position="53"/>
    </location>
</feature>
<name>A0A2N0SHJ9_9GLOM</name>
<comment type="caution">
    <text evidence="2">The sequence shown here is derived from an EMBL/GenBank/DDBJ whole genome shotgun (WGS) entry which is preliminary data.</text>
</comment>
<feature type="transmembrane region" description="Helical" evidence="1">
    <location>
        <begin position="73"/>
        <end position="90"/>
    </location>
</feature>
<evidence type="ECO:0000313" key="3">
    <source>
        <dbReference type="Proteomes" id="UP000232688"/>
    </source>
</evidence>
<gene>
    <name evidence="2" type="ORF">RhiirA1_449323</name>
</gene>